<dbReference type="HOGENOM" id="CLU_064886_0_2_14"/>
<dbReference type="InterPro" id="IPR043129">
    <property type="entry name" value="ATPase_NBD"/>
</dbReference>
<evidence type="ECO:0000259" key="1">
    <source>
        <dbReference type="Pfam" id="PF00814"/>
    </source>
</evidence>
<dbReference type="Pfam" id="PF00814">
    <property type="entry name" value="TsaD"/>
    <property type="match status" value="1"/>
</dbReference>
<feature type="domain" description="Gcp-like" evidence="1">
    <location>
        <begin position="37"/>
        <end position="89"/>
    </location>
</feature>
<evidence type="ECO:0000313" key="2">
    <source>
        <dbReference type="EMBL" id="AHB99514.1"/>
    </source>
</evidence>
<keyword evidence="2" id="KW-0645">Protease</keyword>
<dbReference type="GO" id="GO:0006508">
    <property type="term" value="P:proteolysis"/>
    <property type="evidence" value="ECO:0007669"/>
    <property type="project" value="UniProtKB-KW"/>
</dbReference>
<dbReference type="InterPro" id="IPR022496">
    <property type="entry name" value="T6A_TsaB"/>
</dbReference>
<organism evidence="2 3">
    <name type="scientific">Mycoplasmoides gallisepticum S6</name>
    <dbReference type="NCBI Taxonomy" id="1006581"/>
    <lineage>
        <taxon>Bacteria</taxon>
        <taxon>Bacillati</taxon>
        <taxon>Mycoplasmatota</taxon>
        <taxon>Mycoplasmoidales</taxon>
        <taxon>Mycoplasmoidaceae</taxon>
        <taxon>Mycoplasmoides</taxon>
    </lineage>
</organism>
<evidence type="ECO:0000313" key="3">
    <source>
        <dbReference type="Proteomes" id="UP000018735"/>
    </source>
</evidence>
<sequence length="191" mass="22004">MLKKYSLFIDTCLDKINLAIFDSEKEEIYYYTSIELHKNLVDIIVSKIEEFLADHKIKMKSIRKLYLTLGPGSFSGVRAGTNIAKTWKTVDPSLEVYTISNLKIQVPYGEGISCIDAKSNKKYVSIYRGNVGTLKIVDDEEYENLCKKNPDLSLFKNFKNVDIFENLINNINNFELTELENIKPIYLKDPL</sequence>
<dbReference type="Proteomes" id="UP000018735">
    <property type="component" value="Chromosome"/>
</dbReference>
<name>A0A0F6CK92_MYCGL</name>
<accession>A0A0F6CK92</accession>
<protein>
    <submittedName>
        <fullName evidence="2">Protease</fullName>
    </submittedName>
</protein>
<gene>
    <name evidence="2" type="ORF">GCW_01215</name>
</gene>
<dbReference type="InterPro" id="IPR000905">
    <property type="entry name" value="Gcp-like_dom"/>
</dbReference>
<reference evidence="2 3" key="1">
    <citation type="journal article" date="2011" name="PLoS ONE">
        <title>Core proteome of the minimal cell: comparative proteomics of three mollicute species.</title>
        <authorList>
            <person name="Fisunov G.Y."/>
            <person name="Alexeev D.G."/>
            <person name="Bazaleev N.A."/>
            <person name="Ladygina V.G."/>
            <person name="Galyamina M.A."/>
            <person name="Kondratov I.G."/>
            <person name="Zhukova N.A."/>
            <person name="Serebryakova M.V."/>
            <person name="Demina I.A."/>
            <person name="Govorun V.M."/>
        </authorList>
    </citation>
    <scope>NUCLEOTIDE SEQUENCE [LARGE SCALE GENOMIC DNA]</scope>
    <source>
        <strain evidence="2 3">S6</strain>
    </source>
</reference>
<proteinExistence type="predicted"/>
<dbReference type="Gene3D" id="3.30.420.40">
    <property type="match status" value="1"/>
</dbReference>
<dbReference type="NCBIfam" id="TIGR03725">
    <property type="entry name" value="T6A_YeaZ"/>
    <property type="match status" value="1"/>
</dbReference>
<dbReference type="GO" id="GO:0008233">
    <property type="term" value="F:peptidase activity"/>
    <property type="evidence" value="ECO:0007669"/>
    <property type="project" value="UniProtKB-KW"/>
</dbReference>
<dbReference type="EMBL" id="CP006916">
    <property type="protein sequence ID" value="AHB99514.1"/>
    <property type="molecule type" value="Genomic_DNA"/>
</dbReference>
<keyword evidence="2" id="KW-0378">Hydrolase</keyword>
<dbReference type="SUPFAM" id="SSF53067">
    <property type="entry name" value="Actin-like ATPase domain"/>
    <property type="match status" value="1"/>
</dbReference>
<dbReference type="eggNOG" id="COG1214">
    <property type="taxonomic scope" value="Bacteria"/>
</dbReference>
<dbReference type="Gene3D" id="3.30.420.200">
    <property type="match status" value="1"/>
</dbReference>
<dbReference type="KEGG" id="mgz:GCW_01215"/>
<dbReference type="RefSeq" id="WP_011884008.1">
    <property type="nucleotide sequence ID" value="NC_023030.2"/>
</dbReference>
<dbReference type="AlphaFoldDB" id="A0A0F6CK92"/>
<dbReference type="GO" id="GO:0002949">
    <property type="term" value="P:tRNA threonylcarbamoyladenosine modification"/>
    <property type="evidence" value="ECO:0007669"/>
    <property type="project" value="InterPro"/>
</dbReference>